<dbReference type="PANTHER" id="PTHR43685:SF2">
    <property type="entry name" value="GLYCOSYLTRANSFERASE 2-LIKE DOMAIN-CONTAINING PROTEIN"/>
    <property type="match status" value="1"/>
</dbReference>
<dbReference type="SUPFAM" id="SSF53448">
    <property type="entry name" value="Nucleotide-diphospho-sugar transferases"/>
    <property type="match status" value="1"/>
</dbReference>
<dbReference type="EMBL" id="JARXHW010000008">
    <property type="protein sequence ID" value="MDQ8206923.1"/>
    <property type="molecule type" value="Genomic_DNA"/>
</dbReference>
<dbReference type="GO" id="GO:0016757">
    <property type="term" value="F:glycosyltransferase activity"/>
    <property type="evidence" value="ECO:0007669"/>
    <property type="project" value="UniProtKB-KW"/>
</dbReference>
<name>A0ABU1ARY1_9BACT</name>
<dbReference type="Proteomes" id="UP001225316">
    <property type="component" value="Unassembled WGS sequence"/>
</dbReference>
<organism evidence="2 3">
    <name type="scientific">Thalassobacterium maritimum</name>
    <dbReference type="NCBI Taxonomy" id="3041265"/>
    <lineage>
        <taxon>Bacteria</taxon>
        <taxon>Pseudomonadati</taxon>
        <taxon>Verrucomicrobiota</taxon>
        <taxon>Opitutia</taxon>
        <taxon>Puniceicoccales</taxon>
        <taxon>Coraliomargaritaceae</taxon>
        <taxon>Thalassobacterium</taxon>
    </lineage>
</organism>
<dbReference type="RefSeq" id="WP_308949061.1">
    <property type="nucleotide sequence ID" value="NZ_JARXHW010000008.1"/>
</dbReference>
<dbReference type="Gene3D" id="3.90.550.10">
    <property type="entry name" value="Spore Coat Polysaccharide Biosynthesis Protein SpsA, Chain A"/>
    <property type="match status" value="1"/>
</dbReference>
<proteinExistence type="predicted"/>
<dbReference type="InterPro" id="IPR050834">
    <property type="entry name" value="Glycosyltransf_2"/>
</dbReference>
<evidence type="ECO:0000313" key="2">
    <source>
        <dbReference type="EMBL" id="MDQ8206923.1"/>
    </source>
</evidence>
<sequence length="290" mass="33277">MKPIPDSITLVMRSYNEAWAIEDTLKAVFSQDYAGEIELIVIDSGSTDGSHEIIQSYQPKEFIILEPGSYVPGKVLNQGFQLASHEWVVFLNSDATPKDDQWLQQLLQAAVNTPKLGAAFSRQVARDDCEAVFAHDYDRCFGPKRESDQWEHFFSMVSCVAQKSVWQQYPLREDLQYAEDDEWTRRMKEAGYATRLVVESVVIHSHNYTPEQSYKRAKGDAIAVAQAGNVPSMSLTWFAGVFLPTLKDSIKDFQYCLQRHRLREVPHAFRVRYQQRRGRIDGYKEGLRNG</sequence>
<keyword evidence="3" id="KW-1185">Reference proteome</keyword>
<gene>
    <name evidence="2" type="ORF">QEH52_05345</name>
</gene>
<dbReference type="Pfam" id="PF00535">
    <property type="entry name" value="Glycos_transf_2"/>
    <property type="match status" value="1"/>
</dbReference>
<keyword evidence="2" id="KW-0328">Glycosyltransferase</keyword>
<dbReference type="PANTHER" id="PTHR43685">
    <property type="entry name" value="GLYCOSYLTRANSFERASE"/>
    <property type="match status" value="1"/>
</dbReference>
<protein>
    <submittedName>
        <fullName evidence="2">Glycosyltransferase</fullName>
        <ecNumber evidence="2">2.4.-.-</ecNumber>
    </submittedName>
</protein>
<feature type="domain" description="Glycosyltransferase 2-like" evidence="1">
    <location>
        <begin position="10"/>
        <end position="134"/>
    </location>
</feature>
<comment type="caution">
    <text evidence="2">The sequence shown here is derived from an EMBL/GenBank/DDBJ whole genome shotgun (WGS) entry which is preliminary data.</text>
</comment>
<accession>A0ABU1ARY1</accession>
<dbReference type="InterPro" id="IPR029044">
    <property type="entry name" value="Nucleotide-diphossugar_trans"/>
</dbReference>
<dbReference type="EC" id="2.4.-.-" evidence="2"/>
<dbReference type="InterPro" id="IPR001173">
    <property type="entry name" value="Glyco_trans_2-like"/>
</dbReference>
<reference evidence="2 3" key="1">
    <citation type="submission" date="2023-04" db="EMBL/GenBank/DDBJ databases">
        <title>A novel bacteria isolated from coastal sediment.</title>
        <authorList>
            <person name="Liu X.-J."/>
            <person name="Du Z.-J."/>
        </authorList>
    </citation>
    <scope>NUCLEOTIDE SEQUENCE [LARGE SCALE GENOMIC DNA]</scope>
    <source>
        <strain evidence="2 3">SDUM461003</strain>
    </source>
</reference>
<evidence type="ECO:0000259" key="1">
    <source>
        <dbReference type="Pfam" id="PF00535"/>
    </source>
</evidence>
<evidence type="ECO:0000313" key="3">
    <source>
        <dbReference type="Proteomes" id="UP001225316"/>
    </source>
</evidence>
<keyword evidence="2" id="KW-0808">Transferase</keyword>